<dbReference type="InterPro" id="IPR022224">
    <property type="entry name" value="DUF3750"/>
</dbReference>
<evidence type="ECO:0000313" key="1">
    <source>
        <dbReference type="EMBL" id="SDF86532.1"/>
    </source>
</evidence>
<evidence type="ECO:0000313" key="2">
    <source>
        <dbReference type="Proteomes" id="UP000198615"/>
    </source>
</evidence>
<dbReference type="AlphaFoldDB" id="A0A8G2BIA7"/>
<proteinExistence type="predicted"/>
<organism evidence="1 2">
    <name type="scientific">Thalassobaculum litoreum DSM 18839</name>
    <dbReference type="NCBI Taxonomy" id="1123362"/>
    <lineage>
        <taxon>Bacteria</taxon>
        <taxon>Pseudomonadati</taxon>
        <taxon>Pseudomonadota</taxon>
        <taxon>Alphaproteobacteria</taxon>
        <taxon>Rhodospirillales</taxon>
        <taxon>Thalassobaculaceae</taxon>
        <taxon>Thalassobaculum</taxon>
    </lineage>
</organism>
<name>A0A8G2BIA7_9PROT</name>
<dbReference type="Pfam" id="PF12570">
    <property type="entry name" value="DUF3750"/>
    <property type="match status" value="1"/>
</dbReference>
<dbReference type="Proteomes" id="UP000198615">
    <property type="component" value="Unassembled WGS sequence"/>
</dbReference>
<gene>
    <name evidence="1" type="ORF">SAMN05660686_02607</name>
</gene>
<accession>A0A8G2BIA7</accession>
<keyword evidence="2" id="KW-1185">Reference proteome</keyword>
<dbReference type="EMBL" id="FNBW01000007">
    <property type="protein sequence ID" value="SDF86532.1"/>
    <property type="molecule type" value="Genomic_DNA"/>
</dbReference>
<sequence>MSAVAKLALAVAAVAMVGPLLFKGASHSWASEPWHRADRSSAGLAPDPQSTPEAVVQVYAAPTYGWRGIFAVHAWIAVKDANAARYDRWDVMGWGGGRVVRQNYDGPDHRWFGREPTVLADIRGDRAVALIPQIRAAVAAYPWPETYRTFPGPNSNTFVAFVSRRVPDLGLDLPPTAIGKDFRPLSDPIGRAPSGGGLQVSLLGLAGLIVAPTEGIEVNLLGLGIGLDIAQPALRLPGIGRVGASGGADRPRQ</sequence>
<reference evidence="1 2" key="1">
    <citation type="submission" date="2016-10" db="EMBL/GenBank/DDBJ databases">
        <authorList>
            <person name="Varghese N."/>
            <person name="Submissions S."/>
        </authorList>
    </citation>
    <scope>NUCLEOTIDE SEQUENCE [LARGE SCALE GENOMIC DNA]</scope>
    <source>
        <strain evidence="1 2">DSM 18839</strain>
    </source>
</reference>
<dbReference type="RefSeq" id="WP_215906100.1">
    <property type="nucleotide sequence ID" value="NZ_FNBW01000007.1"/>
</dbReference>
<evidence type="ECO:0008006" key="3">
    <source>
        <dbReference type="Google" id="ProtNLM"/>
    </source>
</evidence>
<protein>
    <recommendedName>
        <fullName evidence="3">DUF3750 domain-containing protein</fullName>
    </recommendedName>
</protein>
<comment type="caution">
    <text evidence="1">The sequence shown here is derived from an EMBL/GenBank/DDBJ whole genome shotgun (WGS) entry which is preliminary data.</text>
</comment>